<feature type="transmembrane region" description="Helical" evidence="7">
    <location>
        <begin position="286"/>
        <end position="312"/>
    </location>
</feature>
<evidence type="ECO:0000256" key="7">
    <source>
        <dbReference type="RuleBase" id="RU363032"/>
    </source>
</evidence>
<evidence type="ECO:0000256" key="1">
    <source>
        <dbReference type="ARBA" id="ARBA00004651"/>
    </source>
</evidence>
<comment type="subcellular location">
    <subcellularLocation>
        <location evidence="1 7">Cell membrane</location>
        <topology evidence="1 7">Multi-pass membrane protein</topology>
    </subcellularLocation>
</comment>
<dbReference type="STRING" id="383372.Rcas_0384"/>
<evidence type="ECO:0000259" key="8">
    <source>
        <dbReference type="PROSITE" id="PS50928"/>
    </source>
</evidence>
<dbReference type="Pfam" id="PF19300">
    <property type="entry name" value="BPD_transp_1_N"/>
    <property type="match status" value="1"/>
</dbReference>
<evidence type="ECO:0000313" key="9">
    <source>
        <dbReference type="EMBL" id="ABU56516.1"/>
    </source>
</evidence>
<feature type="transmembrane region" description="Helical" evidence="7">
    <location>
        <begin position="100"/>
        <end position="123"/>
    </location>
</feature>
<dbReference type="PANTHER" id="PTHR30465">
    <property type="entry name" value="INNER MEMBRANE ABC TRANSPORTER"/>
    <property type="match status" value="1"/>
</dbReference>
<evidence type="ECO:0000256" key="5">
    <source>
        <dbReference type="ARBA" id="ARBA00022989"/>
    </source>
</evidence>
<name>A7NGC9_ROSCS</name>
<keyword evidence="4 7" id="KW-0812">Transmembrane</keyword>
<dbReference type="PROSITE" id="PS50928">
    <property type="entry name" value="ABC_TM1"/>
    <property type="match status" value="1"/>
</dbReference>
<gene>
    <name evidence="9" type="ordered locus">Rcas_0384</name>
</gene>
<dbReference type="RefSeq" id="WP_011997920.1">
    <property type="nucleotide sequence ID" value="NC_009767.1"/>
</dbReference>
<dbReference type="AlphaFoldDB" id="A7NGC9"/>
<keyword evidence="3" id="KW-1003">Cell membrane</keyword>
<dbReference type="InterPro" id="IPR035906">
    <property type="entry name" value="MetI-like_sf"/>
</dbReference>
<feature type="transmembrane region" description="Helical" evidence="7">
    <location>
        <begin position="244"/>
        <end position="266"/>
    </location>
</feature>
<dbReference type="KEGG" id="rca:Rcas_0384"/>
<dbReference type="InterPro" id="IPR000515">
    <property type="entry name" value="MetI-like"/>
</dbReference>
<dbReference type="OrthoDB" id="9772184at2"/>
<dbReference type="EMBL" id="CP000804">
    <property type="protein sequence ID" value="ABU56516.1"/>
    <property type="molecule type" value="Genomic_DNA"/>
</dbReference>
<comment type="similarity">
    <text evidence="7">Belongs to the binding-protein-dependent transport system permease family.</text>
</comment>
<keyword evidence="5 7" id="KW-1133">Transmembrane helix</keyword>
<keyword evidence="10" id="KW-1185">Reference proteome</keyword>
<proteinExistence type="inferred from homology"/>
<dbReference type="Gene3D" id="1.10.3720.10">
    <property type="entry name" value="MetI-like"/>
    <property type="match status" value="1"/>
</dbReference>
<dbReference type="Pfam" id="PF00528">
    <property type="entry name" value="BPD_transp_1"/>
    <property type="match status" value="1"/>
</dbReference>
<evidence type="ECO:0000256" key="4">
    <source>
        <dbReference type="ARBA" id="ARBA00022692"/>
    </source>
</evidence>
<keyword evidence="2 7" id="KW-0813">Transport</keyword>
<evidence type="ECO:0000256" key="6">
    <source>
        <dbReference type="ARBA" id="ARBA00023136"/>
    </source>
</evidence>
<dbReference type="CDD" id="cd06261">
    <property type="entry name" value="TM_PBP2"/>
    <property type="match status" value="1"/>
</dbReference>
<feature type="transmembrane region" description="Helical" evidence="7">
    <location>
        <begin position="135"/>
        <end position="158"/>
    </location>
</feature>
<accession>A7NGC9</accession>
<feature type="domain" description="ABC transmembrane type-1" evidence="8">
    <location>
        <begin position="96"/>
        <end position="305"/>
    </location>
</feature>
<protein>
    <submittedName>
        <fullName evidence="9">Binding-protein-dependent transport systems inner membrane component</fullName>
    </submittedName>
</protein>
<evidence type="ECO:0000313" key="10">
    <source>
        <dbReference type="Proteomes" id="UP000000263"/>
    </source>
</evidence>
<dbReference type="HOGENOM" id="CLU_036879_1_2_0"/>
<dbReference type="PANTHER" id="PTHR30465:SF97">
    <property type="entry name" value="OPPB IN A BINDING PROTEIN-DEPENDENT TRANSPORT SYSTEM"/>
    <property type="match status" value="1"/>
</dbReference>
<keyword evidence="6 7" id="KW-0472">Membrane</keyword>
<dbReference type="InterPro" id="IPR045621">
    <property type="entry name" value="BPD_transp_1_N"/>
</dbReference>
<dbReference type="Proteomes" id="UP000000263">
    <property type="component" value="Chromosome"/>
</dbReference>
<reference evidence="9 10" key="1">
    <citation type="submission" date="2007-08" db="EMBL/GenBank/DDBJ databases">
        <title>Complete sequence of Roseiflexus castenholzii DSM 13941.</title>
        <authorList>
            <consortium name="US DOE Joint Genome Institute"/>
            <person name="Copeland A."/>
            <person name="Lucas S."/>
            <person name="Lapidus A."/>
            <person name="Barry K."/>
            <person name="Glavina del Rio T."/>
            <person name="Dalin E."/>
            <person name="Tice H."/>
            <person name="Pitluck S."/>
            <person name="Thompson L.S."/>
            <person name="Brettin T."/>
            <person name="Bruce D."/>
            <person name="Detter J.C."/>
            <person name="Han C."/>
            <person name="Tapia R."/>
            <person name="Schmutz J."/>
            <person name="Larimer F."/>
            <person name="Land M."/>
            <person name="Hauser L."/>
            <person name="Kyrpides N."/>
            <person name="Mikhailova N."/>
            <person name="Bryant D.A."/>
            <person name="Hanada S."/>
            <person name="Tsukatani Y."/>
            <person name="Richardson P."/>
        </authorList>
    </citation>
    <scope>NUCLEOTIDE SEQUENCE [LARGE SCALE GENOMIC DNA]</scope>
    <source>
        <strain evidence="10">DSM 13941 / HLO8</strain>
    </source>
</reference>
<sequence>MAQYIARRVLIAIPTLLIISFVIFAILALAPGDPLAQFALNPAIPESTRELIRIQFGLDQPWYVRYVKWLTALSRGDWGFSFGTRGPVIDLIWQRLPQTLIVVGTAYLIAVLLAIPIGVISAVKQYSVFDQVATFLAFIGFSVPSFFTGLALMLVFAINLKWFPIVYNSTLNLAGWEGLVEQARQMALPVTVLVVQQTAALTRFMRSSMLDNLPLDYVRTARAKGLADRMVIIRHVLRNSMIPVVTLIALGIPTIFAGAIITENLFRVNGIGQLLITSIQNSDTPVVMAITFIFACLTVLFNLIADVLYGVLDPRVRYS</sequence>
<organism evidence="9 10">
    <name type="scientific">Roseiflexus castenholzii (strain DSM 13941 / HLO8)</name>
    <dbReference type="NCBI Taxonomy" id="383372"/>
    <lineage>
        <taxon>Bacteria</taxon>
        <taxon>Bacillati</taxon>
        <taxon>Chloroflexota</taxon>
        <taxon>Chloroflexia</taxon>
        <taxon>Chloroflexales</taxon>
        <taxon>Roseiflexineae</taxon>
        <taxon>Roseiflexaceae</taxon>
        <taxon>Roseiflexus</taxon>
    </lineage>
</organism>
<dbReference type="GO" id="GO:0055085">
    <property type="term" value="P:transmembrane transport"/>
    <property type="evidence" value="ECO:0007669"/>
    <property type="project" value="InterPro"/>
</dbReference>
<dbReference type="GO" id="GO:0005886">
    <property type="term" value="C:plasma membrane"/>
    <property type="evidence" value="ECO:0007669"/>
    <property type="project" value="UniProtKB-SubCell"/>
</dbReference>
<dbReference type="SUPFAM" id="SSF161098">
    <property type="entry name" value="MetI-like"/>
    <property type="match status" value="1"/>
</dbReference>
<dbReference type="eggNOG" id="COG0601">
    <property type="taxonomic scope" value="Bacteria"/>
</dbReference>
<evidence type="ECO:0000256" key="3">
    <source>
        <dbReference type="ARBA" id="ARBA00022475"/>
    </source>
</evidence>
<evidence type="ECO:0000256" key="2">
    <source>
        <dbReference type="ARBA" id="ARBA00022448"/>
    </source>
</evidence>
<feature type="transmembrane region" description="Helical" evidence="7">
    <location>
        <begin position="9"/>
        <end position="30"/>
    </location>
</feature>